<feature type="transmembrane region" description="Helical" evidence="7">
    <location>
        <begin position="141"/>
        <end position="164"/>
    </location>
</feature>
<dbReference type="Gene3D" id="1.10.238.10">
    <property type="entry name" value="EF-hand"/>
    <property type="match status" value="1"/>
</dbReference>
<dbReference type="InterPro" id="IPR002048">
    <property type="entry name" value="EF_hand_dom"/>
</dbReference>
<dbReference type="EMBL" id="JASBNA010000017">
    <property type="protein sequence ID" value="KAK7686457.1"/>
    <property type="molecule type" value="Genomic_DNA"/>
</dbReference>
<dbReference type="Gene3D" id="2.30.30.60">
    <property type="match status" value="1"/>
</dbReference>
<comment type="caution">
    <text evidence="9">The sequence shown here is derived from an EMBL/GenBank/DDBJ whole genome shotgun (WGS) entry which is preliminary data.</text>
</comment>
<evidence type="ECO:0000256" key="4">
    <source>
        <dbReference type="ARBA" id="ARBA00022989"/>
    </source>
</evidence>
<evidence type="ECO:0000256" key="7">
    <source>
        <dbReference type="SAM" id="Phobius"/>
    </source>
</evidence>
<dbReference type="AlphaFoldDB" id="A0AAW0G999"/>
<dbReference type="Pfam" id="PF00924">
    <property type="entry name" value="MS_channel_2nd"/>
    <property type="match status" value="1"/>
</dbReference>
<keyword evidence="10" id="KW-1185">Reference proteome</keyword>
<evidence type="ECO:0000256" key="5">
    <source>
        <dbReference type="ARBA" id="ARBA00023136"/>
    </source>
</evidence>
<reference evidence="9 10" key="1">
    <citation type="submission" date="2022-09" db="EMBL/GenBank/DDBJ databases">
        <authorList>
            <person name="Palmer J.M."/>
        </authorList>
    </citation>
    <scope>NUCLEOTIDE SEQUENCE [LARGE SCALE GENOMIC DNA]</scope>
    <source>
        <strain evidence="9 10">DSM 7382</strain>
    </source>
</reference>
<dbReference type="InterPro" id="IPR011992">
    <property type="entry name" value="EF-hand-dom_pair"/>
</dbReference>
<dbReference type="CDD" id="cd00051">
    <property type="entry name" value="EFh"/>
    <property type="match status" value="1"/>
</dbReference>
<feature type="transmembrane region" description="Helical" evidence="7">
    <location>
        <begin position="467"/>
        <end position="487"/>
    </location>
</feature>
<dbReference type="InterPro" id="IPR006685">
    <property type="entry name" value="MscS_channel_2nd"/>
</dbReference>
<dbReference type="GO" id="GO:0005262">
    <property type="term" value="F:calcium channel activity"/>
    <property type="evidence" value="ECO:0007669"/>
    <property type="project" value="TreeGrafter"/>
</dbReference>
<dbReference type="GO" id="GO:0006874">
    <property type="term" value="P:intracellular calcium ion homeostasis"/>
    <property type="evidence" value="ECO:0007669"/>
    <property type="project" value="TreeGrafter"/>
</dbReference>
<keyword evidence="4 7" id="KW-1133">Transmembrane helix</keyword>
<dbReference type="SUPFAM" id="SSF47473">
    <property type="entry name" value="EF-hand"/>
    <property type="match status" value="1"/>
</dbReference>
<evidence type="ECO:0000256" key="6">
    <source>
        <dbReference type="SAM" id="MobiDB-lite"/>
    </source>
</evidence>
<evidence type="ECO:0000256" key="3">
    <source>
        <dbReference type="ARBA" id="ARBA00022837"/>
    </source>
</evidence>
<dbReference type="Proteomes" id="UP001385951">
    <property type="component" value="Unassembled WGS sequence"/>
</dbReference>
<feature type="region of interest" description="Disordered" evidence="6">
    <location>
        <begin position="1"/>
        <end position="54"/>
    </location>
</feature>
<dbReference type="SMART" id="SM00054">
    <property type="entry name" value="EFh"/>
    <property type="match status" value="1"/>
</dbReference>
<organism evidence="9 10">
    <name type="scientific">Cerrena zonata</name>
    <dbReference type="NCBI Taxonomy" id="2478898"/>
    <lineage>
        <taxon>Eukaryota</taxon>
        <taxon>Fungi</taxon>
        <taxon>Dikarya</taxon>
        <taxon>Basidiomycota</taxon>
        <taxon>Agaricomycotina</taxon>
        <taxon>Agaricomycetes</taxon>
        <taxon>Polyporales</taxon>
        <taxon>Cerrenaceae</taxon>
        <taxon>Cerrena</taxon>
    </lineage>
</organism>
<accession>A0AAW0G999</accession>
<comment type="subcellular location">
    <subcellularLocation>
        <location evidence="1">Membrane</location>
    </subcellularLocation>
</comment>
<feature type="transmembrane region" description="Helical" evidence="7">
    <location>
        <begin position="102"/>
        <end position="121"/>
    </location>
</feature>
<keyword evidence="5 7" id="KW-0472">Membrane</keyword>
<dbReference type="InterPro" id="IPR018247">
    <property type="entry name" value="EF_Hand_1_Ca_BS"/>
</dbReference>
<dbReference type="InterPro" id="IPR023408">
    <property type="entry name" value="MscS_beta-dom_sf"/>
</dbReference>
<dbReference type="GO" id="GO:0016020">
    <property type="term" value="C:membrane"/>
    <property type="evidence" value="ECO:0007669"/>
    <property type="project" value="UniProtKB-SubCell"/>
</dbReference>
<feature type="domain" description="EF-hand" evidence="8">
    <location>
        <begin position="414"/>
        <end position="449"/>
    </location>
</feature>
<dbReference type="InterPro" id="IPR058650">
    <property type="entry name" value="Msy1/2-like"/>
</dbReference>
<evidence type="ECO:0000313" key="10">
    <source>
        <dbReference type="Proteomes" id="UP001385951"/>
    </source>
</evidence>
<dbReference type="GO" id="GO:0005509">
    <property type="term" value="F:calcium ion binding"/>
    <property type="evidence" value="ECO:0007669"/>
    <property type="project" value="InterPro"/>
</dbReference>
<keyword evidence="3" id="KW-0106">Calcium</keyword>
<dbReference type="InterPro" id="IPR010920">
    <property type="entry name" value="LSM_dom_sf"/>
</dbReference>
<proteinExistence type="predicted"/>
<feature type="transmembrane region" description="Helical" evidence="7">
    <location>
        <begin position="493"/>
        <end position="511"/>
    </location>
</feature>
<feature type="compositionally biased region" description="Low complexity" evidence="6">
    <location>
        <begin position="712"/>
        <end position="721"/>
    </location>
</feature>
<keyword evidence="2 7" id="KW-0812">Transmembrane</keyword>
<dbReference type="PROSITE" id="PS00018">
    <property type="entry name" value="EF_HAND_1"/>
    <property type="match status" value="1"/>
</dbReference>
<dbReference type="Pfam" id="PF25886">
    <property type="entry name" value="Msy1"/>
    <property type="match status" value="1"/>
</dbReference>
<evidence type="ECO:0000259" key="8">
    <source>
        <dbReference type="PROSITE" id="PS50222"/>
    </source>
</evidence>
<dbReference type="PANTHER" id="PTHR31323">
    <property type="entry name" value="MECHANOSENSITIVE ION CHANNEL PROTEIN MSY2"/>
    <property type="match status" value="1"/>
</dbReference>
<protein>
    <recommendedName>
        <fullName evidence="8">EF-hand domain-containing protein</fullName>
    </recommendedName>
</protein>
<name>A0AAW0G999_9APHY</name>
<evidence type="ECO:0000256" key="1">
    <source>
        <dbReference type="ARBA" id="ARBA00004370"/>
    </source>
</evidence>
<sequence>MPGGSRTSHGDIPLPTLNVSKENDYVQAIPHIDTDAKPRENAIEPGPLDGNSSDDTVTDLSDFDWDAEDDAQSHKEGVKVKAKRIGAIWRGFMKLARPVRTLLIGALGAGIFITPLLVFKLRFNSSPVRIQAHVWSLWLTITWAAGCITYLLVDLIPSFILRFLKIANYRIERIQITIELTSAVSGWLKLALDIAWAWIALSVIRATYHPPGSYWTIVNRVIQALFSGGVLLLVEKVFLQYVAINFHRKALADRITENKLGLKALEYLSNAQPAPATKRHPYGNRKGHKSTGSFDMLGFGGGRHHHNGEPSSSTSSPIGEKGESPTPINPGRNIKMKNAERRNRKKKLVTSVIVDGLGEAIGQVALKDSKFNRQIEIGGAHDAKRLARKLFSALSDVHPPRAHLVVEDFFPYFRSEVDARAAFALFDKDGNGDISRREMRDAVSRIYKERKALTKSLKDVGSAVAKLDAVMFAVVLMIFVFICLLIFNRSNTLASLVPLATIILGFSFIFGHSAQTLFESLIFIFSTHVFDVGDLVMIDDSPMFVREFGLFSTTFRRVDGQEIIAPNSLLASSKLVHNLRRSSSMWETTELMISYDTPLDVIEQLKIRLQGYVAQNNREWSNVNVNIDKMEYQNAIHLVVGMEHRPNWQDWGGRWQRRTAFMRNLKSILEDLDVKYTMPIQPVLLPKYLPSMAPGSPQLRQPPSPKTRRGSIGRSGSMRSGMDGGRQYLRP</sequence>
<gene>
    <name evidence="9" type="ORF">QCA50_010681</name>
</gene>
<feature type="region of interest" description="Disordered" evidence="6">
    <location>
        <begin position="293"/>
        <end position="342"/>
    </location>
</feature>
<feature type="compositionally biased region" description="Basic and acidic residues" evidence="6">
    <location>
        <begin position="32"/>
        <end position="42"/>
    </location>
</feature>
<dbReference type="PROSITE" id="PS50222">
    <property type="entry name" value="EF_HAND_2"/>
    <property type="match status" value="1"/>
</dbReference>
<evidence type="ECO:0000313" key="9">
    <source>
        <dbReference type="EMBL" id="KAK7686457.1"/>
    </source>
</evidence>
<dbReference type="PANTHER" id="PTHR31323:SF11">
    <property type="entry name" value="EF-HAND DOMAIN-CONTAINING PROTEIN"/>
    <property type="match status" value="1"/>
</dbReference>
<dbReference type="SUPFAM" id="SSF50182">
    <property type="entry name" value="Sm-like ribonucleoproteins"/>
    <property type="match status" value="1"/>
</dbReference>
<evidence type="ECO:0000256" key="2">
    <source>
        <dbReference type="ARBA" id="ARBA00022692"/>
    </source>
</evidence>
<feature type="region of interest" description="Disordered" evidence="6">
    <location>
        <begin position="691"/>
        <end position="731"/>
    </location>
</feature>